<keyword evidence="2" id="KW-1185">Reference proteome</keyword>
<organism evidence="1 2">
    <name type="scientific">Hibiscus sabdariffa</name>
    <name type="common">roselle</name>
    <dbReference type="NCBI Taxonomy" id="183260"/>
    <lineage>
        <taxon>Eukaryota</taxon>
        <taxon>Viridiplantae</taxon>
        <taxon>Streptophyta</taxon>
        <taxon>Embryophyta</taxon>
        <taxon>Tracheophyta</taxon>
        <taxon>Spermatophyta</taxon>
        <taxon>Magnoliopsida</taxon>
        <taxon>eudicotyledons</taxon>
        <taxon>Gunneridae</taxon>
        <taxon>Pentapetalae</taxon>
        <taxon>rosids</taxon>
        <taxon>malvids</taxon>
        <taxon>Malvales</taxon>
        <taxon>Malvaceae</taxon>
        <taxon>Malvoideae</taxon>
        <taxon>Hibiscus</taxon>
    </lineage>
</organism>
<evidence type="ECO:0000313" key="2">
    <source>
        <dbReference type="Proteomes" id="UP001472677"/>
    </source>
</evidence>
<gene>
    <name evidence="1" type="ORF">V6N12_074337</name>
</gene>
<name>A0ABR2BMM1_9ROSI</name>
<accession>A0ABR2BMM1</accession>
<reference evidence="1 2" key="1">
    <citation type="journal article" date="2024" name="G3 (Bethesda)">
        <title>Genome assembly of Hibiscus sabdariffa L. provides insights into metabolisms of medicinal natural products.</title>
        <authorList>
            <person name="Kim T."/>
        </authorList>
    </citation>
    <scope>NUCLEOTIDE SEQUENCE [LARGE SCALE GENOMIC DNA]</scope>
    <source>
        <strain evidence="1">TK-2024</strain>
        <tissue evidence="1">Old leaves</tissue>
    </source>
</reference>
<comment type="caution">
    <text evidence="1">The sequence shown here is derived from an EMBL/GenBank/DDBJ whole genome shotgun (WGS) entry which is preliminary data.</text>
</comment>
<protein>
    <submittedName>
        <fullName evidence="1">Uncharacterized protein</fullName>
    </submittedName>
</protein>
<dbReference type="EMBL" id="JBBPBM010000105">
    <property type="protein sequence ID" value="KAK8507772.1"/>
    <property type="molecule type" value="Genomic_DNA"/>
</dbReference>
<dbReference type="Proteomes" id="UP001472677">
    <property type="component" value="Unassembled WGS sequence"/>
</dbReference>
<proteinExistence type="predicted"/>
<evidence type="ECO:0000313" key="1">
    <source>
        <dbReference type="EMBL" id="KAK8507772.1"/>
    </source>
</evidence>
<sequence length="81" mass="8666">MAKVQLSSLFYRIHSQQYIKVCLSVRSRGQATTTRDLPIVAFAAAAAAALSTSHSIFLDAKGKAFLPTYSILHGIKGAGEL</sequence>